<comment type="similarity">
    <text evidence="1 5">Belongs to the 5-formyltetrahydrofolate cyclo-ligase family.</text>
</comment>
<dbReference type="InterPro" id="IPR037171">
    <property type="entry name" value="NagB/RpiA_transferase-like"/>
</dbReference>
<dbReference type="PANTHER" id="PTHR23407:SF1">
    <property type="entry name" value="5-FORMYLTETRAHYDROFOLATE CYCLO-LIGASE"/>
    <property type="match status" value="1"/>
</dbReference>
<dbReference type="InterPro" id="IPR002698">
    <property type="entry name" value="FTHF_cligase"/>
</dbReference>
<keyword evidence="3 4" id="KW-0067">ATP-binding</keyword>
<dbReference type="RefSeq" id="WP_170226339.1">
    <property type="nucleotide sequence ID" value="NZ_VIVQ01000001.1"/>
</dbReference>
<organism evidence="6 7">
    <name type="scientific">Rudaeicoccus suwonensis</name>
    <dbReference type="NCBI Taxonomy" id="657409"/>
    <lineage>
        <taxon>Bacteria</taxon>
        <taxon>Bacillati</taxon>
        <taxon>Actinomycetota</taxon>
        <taxon>Actinomycetes</taxon>
        <taxon>Micrococcales</taxon>
        <taxon>Dermacoccaceae</taxon>
        <taxon>Rudaeicoccus</taxon>
    </lineage>
</organism>
<dbReference type="GO" id="GO:0046872">
    <property type="term" value="F:metal ion binding"/>
    <property type="evidence" value="ECO:0007669"/>
    <property type="project" value="UniProtKB-KW"/>
</dbReference>
<evidence type="ECO:0000313" key="6">
    <source>
        <dbReference type="EMBL" id="TWE11746.1"/>
    </source>
</evidence>
<feature type="binding site" evidence="4">
    <location>
        <position position="61"/>
    </location>
    <ligand>
        <name>substrate</name>
    </ligand>
</feature>
<dbReference type="GO" id="GO:0009396">
    <property type="term" value="P:folic acid-containing compound biosynthetic process"/>
    <property type="evidence" value="ECO:0007669"/>
    <property type="project" value="TreeGrafter"/>
</dbReference>
<dbReference type="GO" id="GO:0030272">
    <property type="term" value="F:5-formyltetrahydrofolate cyclo-ligase activity"/>
    <property type="evidence" value="ECO:0007669"/>
    <property type="project" value="UniProtKB-EC"/>
</dbReference>
<evidence type="ECO:0000256" key="5">
    <source>
        <dbReference type="RuleBase" id="RU361279"/>
    </source>
</evidence>
<keyword evidence="7" id="KW-1185">Reference proteome</keyword>
<keyword evidence="5" id="KW-0460">Magnesium</keyword>
<evidence type="ECO:0000256" key="3">
    <source>
        <dbReference type="ARBA" id="ARBA00022840"/>
    </source>
</evidence>
<gene>
    <name evidence="6" type="ORF">BKA23_0528</name>
</gene>
<feature type="binding site" evidence="4">
    <location>
        <begin position="129"/>
        <end position="137"/>
    </location>
    <ligand>
        <name>ATP</name>
        <dbReference type="ChEBI" id="CHEBI:30616"/>
    </ligand>
</feature>
<reference evidence="6 7" key="1">
    <citation type="submission" date="2019-06" db="EMBL/GenBank/DDBJ databases">
        <title>Sequencing the genomes of 1000 actinobacteria strains.</title>
        <authorList>
            <person name="Klenk H.-P."/>
        </authorList>
    </citation>
    <scope>NUCLEOTIDE SEQUENCE [LARGE SCALE GENOMIC DNA]</scope>
    <source>
        <strain evidence="6 7">DSM 19560</strain>
    </source>
</reference>
<dbReference type="InterPro" id="IPR024185">
    <property type="entry name" value="FTHF_cligase-like_sf"/>
</dbReference>
<name>A0A561E824_9MICO</name>
<proteinExistence type="inferred from homology"/>
<keyword evidence="6" id="KW-0436">Ligase</keyword>
<accession>A0A561E824</accession>
<dbReference type="AlphaFoldDB" id="A0A561E824"/>
<evidence type="ECO:0000313" key="7">
    <source>
        <dbReference type="Proteomes" id="UP000318297"/>
    </source>
</evidence>
<evidence type="ECO:0000256" key="4">
    <source>
        <dbReference type="PIRSR" id="PIRSR006806-1"/>
    </source>
</evidence>
<keyword evidence="5" id="KW-0479">Metal-binding</keyword>
<dbReference type="EMBL" id="VIVQ01000001">
    <property type="protein sequence ID" value="TWE11746.1"/>
    <property type="molecule type" value="Genomic_DNA"/>
</dbReference>
<dbReference type="SUPFAM" id="SSF100950">
    <property type="entry name" value="NagB/RpiA/CoA transferase-like"/>
    <property type="match status" value="1"/>
</dbReference>
<evidence type="ECO:0000256" key="1">
    <source>
        <dbReference type="ARBA" id="ARBA00010638"/>
    </source>
</evidence>
<dbReference type="PIRSF" id="PIRSF006806">
    <property type="entry name" value="FTHF_cligase"/>
    <property type="match status" value="1"/>
</dbReference>
<dbReference type="Gene3D" id="3.40.50.10420">
    <property type="entry name" value="NagB/RpiA/CoA transferase-like"/>
    <property type="match status" value="1"/>
</dbReference>
<dbReference type="Proteomes" id="UP000318297">
    <property type="component" value="Unassembled WGS sequence"/>
</dbReference>
<evidence type="ECO:0000256" key="2">
    <source>
        <dbReference type="ARBA" id="ARBA00022741"/>
    </source>
</evidence>
<comment type="caution">
    <text evidence="6">The sequence shown here is derived from an EMBL/GenBank/DDBJ whole genome shotgun (WGS) entry which is preliminary data.</text>
</comment>
<dbReference type="EC" id="6.3.3.2" evidence="5"/>
<protein>
    <recommendedName>
        <fullName evidence="5">5-formyltetrahydrofolate cyclo-ligase</fullName>
        <ecNumber evidence="5">6.3.3.2</ecNumber>
    </recommendedName>
</protein>
<dbReference type="PANTHER" id="PTHR23407">
    <property type="entry name" value="ATPASE INHIBITOR/5-FORMYLTETRAHYDROFOLATE CYCLO-LIGASE"/>
    <property type="match status" value="1"/>
</dbReference>
<feature type="binding site" evidence="4">
    <location>
        <position position="66"/>
    </location>
    <ligand>
        <name>substrate</name>
    </ligand>
</feature>
<dbReference type="GO" id="GO:0035999">
    <property type="term" value="P:tetrahydrofolate interconversion"/>
    <property type="evidence" value="ECO:0007669"/>
    <property type="project" value="TreeGrafter"/>
</dbReference>
<comment type="catalytic activity">
    <reaction evidence="5">
        <text>(6S)-5-formyl-5,6,7,8-tetrahydrofolate + ATP = (6R)-5,10-methenyltetrahydrofolate + ADP + phosphate</text>
        <dbReference type="Rhea" id="RHEA:10488"/>
        <dbReference type="ChEBI" id="CHEBI:30616"/>
        <dbReference type="ChEBI" id="CHEBI:43474"/>
        <dbReference type="ChEBI" id="CHEBI:57455"/>
        <dbReference type="ChEBI" id="CHEBI:57457"/>
        <dbReference type="ChEBI" id="CHEBI:456216"/>
        <dbReference type="EC" id="6.3.3.2"/>
    </reaction>
</comment>
<dbReference type="NCBIfam" id="TIGR02727">
    <property type="entry name" value="MTHFS_bact"/>
    <property type="match status" value="1"/>
</dbReference>
<comment type="cofactor">
    <cofactor evidence="5">
        <name>Mg(2+)</name>
        <dbReference type="ChEBI" id="CHEBI:18420"/>
    </cofactor>
</comment>
<sequence>MATETAQAKQAMRRVIRARRRERRQQADDNVWRELSTTLADAVLTFVREAAPDAACVAVYESLDTEPPTEQLITGLRARQRQVIAPITLPDKDLSWRDVAGNADLGVDHIAAADVIVLPALAIDAHGMRLGQGGGSYDRALARRGPHALTLAVVFDGELVAGVPAEPHDLPVDAVWTPTGGILRFA</sequence>
<keyword evidence="2 4" id="KW-0547">Nucleotide-binding</keyword>
<feature type="binding site" evidence="4">
    <location>
        <begin position="13"/>
        <end position="17"/>
    </location>
    <ligand>
        <name>ATP</name>
        <dbReference type="ChEBI" id="CHEBI:30616"/>
    </ligand>
</feature>
<dbReference type="Pfam" id="PF01812">
    <property type="entry name" value="5-FTHF_cyc-lig"/>
    <property type="match status" value="1"/>
</dbReference>
<dbReference type="GO" id="GO:0005524">
    <property type="term" value="F:ATP binding"/>
    <property type="evidence" value="ECO:0007669"/>
    <property type="project" value="UniProtKB-KW"/>
</dbReference>